<keyword evidence="4" id="KW-1185">Reference proteome</keyword>
<dbReference type="RefSeq" id="XP_005757822.1">
    <property type="nucleotide sequence ID" value="XM_005757765.1"/>
</dbReference>
<dbReference type="GeneID" id="17251398"/>
<evidence type="ECO:0000259" key="2">
    <source>
        <dbReference type="Pfam" id="PF07910"/>
    </source>
</evidence>
<dbReference type="EnsemblProtists" id="EOD13281">
    <property type="protein sequence ID" value="EOD13281"/>
    <property type="gene ID" value="EMIHUDRAFT_247035"/>
</dbReference>
<dbReference type="EnsemblProtists" id="EOD05393">
    <property type="protein sequence ID" value="EOD05393"/>
    <property type="gene ID" value="EMIHUDRAFT_199093"/>
</dbReference>
<protein>
    <recommendedName>
        <fullName evidence="2">UFSP1/2/DUB catalytic domain-containing protein</fullName>
    </recommendedName>
</protein>
<dbReference type="PANTHER" id="PTHR48153">
    <property type="entry name" value="UFM1-SPECIFIC PROTEASE 2"/>
    <property type="match status" value="1"/>
</dbReference>
<dbReference type="Gene3D" id="3.90.70.130">
    <property type="match status" value="1"/>
</dbReference>
<proteinExistence type="predicted"/>
<reference evidence="3" key="2">
    <citation type="submission" date="2024-10" db="UniProtKB">
        <authorList>
            <consortium name="EnsemblProtists"/>
        </authorList>
    </citation>
    <scope>IDENTIFICATION</scope>
</reference>
<dbReference type="HOGENOM" id="CLU_180397_0_0_1"/>
<evidence type="ECO:0000313" key="3">
    <source>
        <dbReference type="EnsemblProtists" id="EOD05393"/>
    </source>
</evidence>
<name>A0A0D3I2A8_EMIH1</name>
<evidence type="ECO:0000256" key="1">
    <source>
        <dbReference type="ARBA" id="ARBA00022801"/>
    </source>
</evidence>
<accession>A0A0D3I2A8</accession>
<dbReference type="KEGG" id="ehx:EMIHUDRAFT_247035"/>
<dbReference type="GeneID" id="17259429"/>
<dbReference type="Pfam" id="PF07910">
    <property type="entry name" value="Peptidase_C78"/>
    <property type="match status" value="1"/>
</dbReference>
<dbReference type="RefSeq" id="XP_005765710.1">
    <property type="nucleotide sequence ID" value="XM_005765653.1"/>
</dbReference>
<dbReference type="eggNOG" id="KOG2433">
    <property type="taxonomic scope" value="Eukaryota"/>
</dbReference>
<dbReference type="PaxDb" id="2903-EOD05393"/>
<feature type="domain" description="UFSP1/2/DUB catalytic" evidence="2">
    <location>
        <begin position="5"/>
        <end position="78"/>
    </location>
</feature>
<dbReference type="GO" id="GO:0071567">
    <property type="term" value="F:deUFMylase activity"/>
    <property type="evidence" value="ECO:0007669"/>
    <property type="project" value="TreeGrafter"/>
</dbReference>
<reference evidence="4" key="1">
    <citation type="journal article" date="2013" name="Nature">
        <title>Pan genome of the phytoplankton Emiliania underpins its global distribution.</title>
        <authorList>
            <person name="Read B.A."/>
            <person name="Kegel J."/>
            <person name="Klute M.J."/>
            <person name="Kuo A."/>
            <person name="Lefebvre S.C."/>
            <person name="Maumus F."/>
            <person name="Mayer C."/>
            <person name="Miller J."/>
            <person name="Monier A."/>
            <person name="Salamov A."/>
            <person name="Young J."/>
            <person name="Aguilar M."/>
            <person name="Claverie J.M."/>
            <person name="Frickenhaus S."/>
            <person name="Gonzalez K."/>
            <person name="Herman E.K."/>
            <person name="Lin Y.C."/>
            <person name="Napier J."/>
            <person name="Ogata H."/>
            <person name="Sarno A.F."/>
            <person name="Shmutz J."/>
            <person name="Schroeder D."/>
            <person name="de Vargas C."/>
            <person name="Verret F."/>
            <person name="von Dassow P."/>
            <person name="Valentin K."/>
            <person name="Van de Peer Y."/>
            <person name="Wheeler G."/>
            <person name="Dacks J.B."/>
            <person name="Delwiche C.F."/>
            <person name="Dyhrman S.T."/>
            <person name="Glockner G."/>
            <person name="John U."/>
            <person name="Richards T."/>
            <person name="Worden A.Z."/>
            <person name="Zhang X."/>
            <person name="Grigoriev I.V."/>
            <person name="Allen A.E."/>
            <person name="Bidle K."/>
            <person name="Borodovsky M."/>
            <person name="Bowler C."/>
            <person name="Brownlee C."/>
            <person name="Cock J.M."/>
            <person name="Elias M."/>
            <person name="Gladyshev V.N."/>
            <person name="Groth M."/>
            <person name="Guda C."/>
            <person name="Hadaegh A."/>
            <person name="Iglesias-Rodriguez M.D."/>
            <person name="Jenkins J."/>
            <person name="Jones B.M."/>
            <person name="Lawson T."/>
            <person name="Leese F."/>
            <person name="Lindquist E."/>
            <person name="Lobanov A."/>
            <person name="Lomsadze A."/>
            <person name="Malik S.B."/>
            <person name="Marsh M.E."/>
            <person name="Mackinder L."/>
            <person name="Mock T."/>
            <person name="Mueller-Roeber B."/>
            <person name="Pagarete A."/>
            <person name="Parker M."/>
            <person name="Probert I."/>
            <person name="Quesneville H."/>
            <person name="Raines C."/>
            <person name="Rensing S.A."/>
            <person name="Riano-Pachon D.M."/>
            <person name="Richier S."/>
            <person name="Rokitta S."/>
            <person name="Shiraiwa Y."/>
            <person name="Soanes D.M."/>
            <person name="van der Giezen M."/>
            <person name="Wahlund T.M."/>
            <person name="Williams B."/>
            <person name="Wilson W."/>
            <person name="Wolfe G."/>
            <person name="Wurch L.L."/>
        </authorList>
    </citation>
    <scope>NUCLEOTIDE SEQUENCE</scope>
</reference>
<dbReference type="KEGG" id="ehx:EMIHUDRAFT_199093"/>
<dbReference type="STRING" id="2903.R1DR55"/>
<dbReference type="Proteomes" id="UP000013827">
    <property type="component" value="Unassembled WGS sequence"/>
</dbReference>
<keyword evidence="1" id="KW-0378">Hydrolase</keyword>
<dbReference type="InterPro" id="IPR012462">
    <property type="entry name" value="UFSP1/2_DUB_cat"/>
</dbReference>
<dbReference type="PANTHER" id="PTHR48153:SF2">
    <property type="entry name" value="UFM1-SPECIFIC PROTEASE 2"/>
    <property type="match status" value="1"/>
</dbReference>
<sequence length="101" mass="11650">MCLLPGEYEYYHYLQPTGTGRTDKYDDNGWGCAYRSLQSIISWFRLQRYTSHPNPSHYQIQKTLVDHCGQEADGLLGKKTHDIAANARQLARRVESEACRV</sequence>
<organism evidence="3 4">
    <name type="scientific">Emiliania huxleyi (strain CCMP1516)</name>
    <dbReference type="NCBI Taxonomy" id="280463"/>
    <lineage>
        <taxon>Eukaryota</taxon>
        <taxon>Haptista</taxon>
        <taxon>Haptophyta</taxon>
        <taxon>Prymnesiophyceae</taxon>
        <taxon>Isochrysidales</taxon>
        <taxon>Noelaerhabdaceae</taxon>
        <taxon>Emiliania</taxon>
    </lineage>
</organism>
<dbReference type="AlphaFoldDB" id="A0A0D3I2A8"/>
<evidence type="ECO:0000313" key="4">
    <source>
        <dbReference type="Proteomes" id="UP000013827"/>
    </source>
</evidence>